<proteinExistence type="predicted"/>
<evidence type="ECO:0000313" key="1">
    <source>
        <dbReference type="EMBL" id="SFV54352.1"/>
    </source>
</evidence>
<gene>
    <name evidence="1" type="ORF">MNB_SV-6-894</name>
</gene>
<protein>
    <submittedName>
        <fullName evidence="1">Uncharacterized protein</fullName>
    </submittedName>
</protein>
<organism evidence="1">
    <name type="scientific">hydrothermal vent metagenome</name>
    <dbReference type="NCBI Taxonomy" id="652676"/>
    <lineage>
        <taxon>unclassified sequences</taxon>
        <taxon>metagenomes</taxon>
        <taxon>ecological metagenomes</taxon>
    </lineage>
</organism>
<sequence length="130" mass="14757">MQEITVMEKYPVFKLELTKSDTKFKNVDEILSHFEEKISSHPVAKYIGIFDHYGHTTSLEVGKVSEDIIDAKNIIFCFGKELPKPEVLAIRPRSIGVAEMSDSFVISFMEAPNKDANNSMIEWVESTQLS</sequence>
<dbReference type="EMBL" id="FPHC01000032">
    <property type="protein sequence ID" value="SFV54352.1"/>
    <property type="molecule type" value="Genomic_DNA"/>
</dbReference>
<name>A0A1W1BLH8_9ZZZZ</name>
<dbReference type="AlphaFoldDB" id="A0A1W1BLH8"/>
<reference evidence="1" key="1">
    <citation type="submission" date="2016-10" db="EMBL/GenBank/DDBJ databases">
        <authorList>
            <person name="de Groot N.N."/>
        </authorList>
    </citation>
    <scope>NUCLEOTIDE SEQUENCE</scope>
</reference>
<accession>A0A1W1BLH8</accession>
<dbReference type="InterPro" id="IPR049204">
    <property type="entry name" value="DUF6858"/>
</dbReference>
<dbReference type="Pfam" id="PF21651">
    <property type="entry name" value="DUF6858"/>
    <property type="match status" value="1"/>
</dbReference>